<keyword evidence="1" id="KW-1133">Transmembrane helix</keyword>
<accession>A0A0N4UQ86</accession>
<dbReference type="AlphaFoldDB" id="A0A0N4UQ86"/>
<proteinExistence type="predicted"/>
<reference evidence="5" key="1">
    <citation type="submission" date="2017-02" db="UniProtKB">
        <authorList>
            <consortium name="WormBaseParasite"/>
        </authorList>
    </citation>
    <scope>IDENTIFICATION</scope>
</reference>
<keyword evidence="4" id="KW-1185">Reference proteome</keyword>
<evidence type="ECO:0000313" key="2">
    <source>
        <dbReference type="EMBL" id="VDN53704.1"/>
    </source>
</evidence>
<name>A0A0N4UQ86_DRAME</name>
<dbReference type="Proteomes" id="UP000038040">
    <property type="component" value="Unplaced"/>
</dbReference>
<reference evidence="2 4" key="2">
    <citation type="submission" date="2018-11" db="EMBL/GenBank/DDBJ databases">
        <authorList>
            <consortium name="Pathogen Informatics"/>
        </authorList>
    </citation>
    <scope>NUCLEOTIDE SEQUENCE [LARGE SCALE GENOMIC DNA]</scope>
</reference>
<dbReference type="OrthoDB" id="3936150at2759"/>
<dbReference type="Proteomes" id="UP000274756">
    <property type="component" value="Unassembled WGS sequence"/>
</dbReference>
<organism evidence="3 5">
    <name type="scientific">Dracunculus medinensis</name>
    <name type="common">Guinea worm</name>
    <dbReference type="NCBI Taxonomy" id="318479"/>
    <lineage>
        <taxon>Eukaryota</taxon>
        <taxon>Metazoa</taxon>
        <taxon>Ecdysozoa</taxon>
        <taxon>Nematoda</taxon>
        <taxon>Chromadorea</taxon>
        <taxon>Rhabditida</taxon>
        <taxon>Spirurina</taxon>
        <taxon>Dracunculoidea</taxon>
        <taxon>Dracunculidae</taxon>
        <taxon>Dracunculus</taxon>
    </lineage>
</organism>
<sequence>MKFDDLLVKYLGDFGRYQLIQFSLLCLPIIFTAIHSLSWTFVASPLPHRYFNLILQIDDL</sequence>
<dbReference type="WBParaSite" id="DME_0001016101-mRNA-1">
    <property type="protein sequence ID" value="DME_0001016101-mRNA-1"/>
    <property type="gene ID" value="DME_0001016101"/>
</dbReference>
<evidence type="ECO:0000313" key="3">
    <source>
        <dbReference type="Proteomes" id="UP000038040"/>
    </source>
</evidence>
<feature type="transmembrane region" description="Helical" evidence="1">
    <location>
        <begin position="20"/>
        <end position="42"/>
    </location>
</feature>
<evidence type="ECO:0000313" key="4">
    <source>
        <dbReference type="Proteomes" id="UP000274756"/>
    </source>
</evidence>
<dbReference type="STRING" id="318479.A0A0N4UQ86"/>
<evidence type="ECO:0000256" key="1">
    <source>
        <dbReference type="SAM" id="Phobius"/>
    </source>
</evidence>
<evidence type="ECO:0000313" key="5">
    <source>
        <dbReference type="WBParaSite" id="DME_0001016101-mRNA-1"/>
    </source>
</evidence>
<keyword evidence="1" id="KW-0812">Transmembrane</keyword>
<keyword evidence="1" id="KW-0472">Membrane</keyword>
<dbReference type="EMBL" id="UYYG01000166">
    <property type="protein sequence ID" value="VDN53704.1"/>
    <property type="molecule type" value="Genomic_DNA"/>
</dbReference>
<gene>
    <name evidence="2" type="ORF">DME_LOCUS3677</name>
</gene>
<protein>
    <submittedName>
        <fullName evidence="5">ABC transporter permease</fullName>
    </submittedName>
</protein>